<feature type="region of interest" description="Disordered" evidence="7">
    <location>
        <begin position="1"/>
        <end position="55"/>
    </location>
</feature>
<dbReference type="InterPro" id="IPR036259">
    <property type="entry name" value="MFS_trans_sf"/>
</dbReference>
<feature type="transmembrane region" description="Helical" evidence="8">
    <location>
        <begin position="197"/>
        <end position="217"/>
    </location>
</feature>
<comment type="subcellular location">
    <subcellularLocation>
        <location evidence="1">Membrane</location>
        <topology evidence="1">Multi-pass membrane protein</topology>
    </subcellularLocation>
</comment>
<evidence type="ECO:0000256" key="3">
    <source>
        <dbReference type="ARBA" id="ARBA00022448"/>
    </source>
</evidence>
<feature type="transmembrane region" description="Helical" evidence="8">
    <location>
        <begin position="143"/>
        <end position="163"/>
    </location>
</feature>
<evidence type="ECO:0000256" key="7">
    <source>
        <dbReference type="SAM" id="MobiDB-lite"/>
    </source>
</evidence>
<comment type="similarity">
    <text evidence="2">Belongs to the SLC43A transporter (TC 2.A.1.44) family.</text>
</comment>
<dbReference type="Gene3D" id="1.20.1250.20">
    <property type="entry name" value="MFS general substrate transporter like domains"/>
    <property type="match status" value="1"/>
</dbReference>
<keyword evidence="4 8" id="KW-0812">Transmembrane</keyword>
<feature type="compositionally biased region" description="Basic and acidic residues" evidence="7">
    <location>
        <begin position="367"/>
        <end position="379"/>
    </location>
</feature>
<reference evidence="9 10" key="1">
    <citation type="submission" date="2015-04" db="EMBL/GenBank/DDBJ databases">
        <authorList>
            <person name="Heijne W.H."/>
            <person name="Fedorova N.D."/>
            <person name="Nierman W.C."/>
            <person name="Vollebregt A.W."/>
            <person name="Zhao Z."/>
            <person name="Wu L."/>
            <person name="Kumar M."/>
            <person name="Stam H."/>
            <person name="van den Berg M.A."/>
            <person name="Pel H.J."/>
        </authorList>
    </citation>
    <scope>NUCLEOTIDE SEQUENCE [LARGE SCALE GENOMIC DNA]</scope>
    <source>
        <strain evidence="9 10">CBS 393.64</strain>
    </source>
</reference>
<feature type="compositionally biased region" description="Basic and acidic residues" evidence="7">
    <location>
        <begin position="84"/>
        <end position="96"/>
    </location>
</feature>
<dbReference type="Proteomes" id="UP000053958">
    <property type="component" value="Unassembled WGS sequence"/>
</dbReference>
<dbReference type="GO" id="GO:0000329">
    <property type="term" value="C:fungal-type vacuole membrane"/>
    <property type="evidence" value="ECO:0007669"/>
    <property type="project" value="TreeGrafter"/>
</dbReference>
<feature type="transmembrane region" description="Helical" evidence="8">
    <location>
        <begin position="252"/>
        <end position="270"/>
    </location>
</feature>
<keyword evidence="10" id="KW-1185">Reference proteome</keyword>
<feature type="transmembrane region" description="Helical" evidence="8">
    <location>
        <begin position="583"/>
        <end position="602"/>
    </location>
</feature>
<dbReference type="SUPFAM" id="SSF103473">
    <property type="entry name" value="MFS general substrate transporter"/>
    <property type="match status" value="1"/>
</dbReference>
<protein>
    <submittedName>
        <fullName evidence="9">MFS transporter Fmp42</fullName>
    </submittedName>
</protein>
<feature type="transmembrane region" description="Helical" evidence="8">
    <location>
        <begin position="460"/>
        <end position="482"/>
    </location>
</feature>
<evidence type="ECO:0000256" key="1">
    <source>
        <dbReference type="ARBA" id="ARBA00004141"/>
    </source>
</evidence>
<evidence type="ECO:0000256" key="8">
    <source>
        <dbReference type="SAM" id="Phobius"/>
    </source>
</evidence>
<evidence type="ECO:0000256" key="5">
    <source>
        <dbReference type="ARBA" id="ARBA00022989"/>
    </source>
</evidence>
<feature type="transmembrane region" description="Helical" evidence="8">
    <location>
        <begin position="622"/>
        <end position="641"/>
    </location>
</feature>
<accession>A0A0F4YVZ0</accession>
<dbReference type="PANTHER" id="PTHR20772:SF2">
    <property type="entry name" value="PROTEIN FMP42"/>
    <property type="match status" value="1"/>
</dbReference>
<evidence type="ECO:0000256" key="4">
    <source>
        <dbReference type="ARBA" id="ARBA00022692"/>
    </source>
</evidence>
<comment type="caution">
    <text evidence="9">The sequence shown here is derived from an EMBL/GenBank/DDBJ whole genome shotgun (WGS) entry which is preliminary data.</text>
</comment>
<dbReference type="PANTHER" id="PTHR20772">
    <property type="entry name" value="PROTEIN FMP42"/>
    <property type="match status" value="1"/>
</dbReference>
<dbReference type="OrthoDB" id="330047at2759"/>
<dbReference type="InterPro" id="IPR052599">
    <property type="entry name" value="SLC43A_AATransporter"/>
</dbReference>
<keyword evidence="5 8" id="KW-1133">Transmembrane helix</keyword>
<feature type="region of interest" description="Disordered" evidence="7">
    <location>
        <begin position="360"/>
        <end position="382"/>
    </location>
</feature>
<dbReference type="EMBL" id="LASV01000146">
    <property type="protein sequence ID" value="KKA22255.1"/>
    <property type="molecule type" value="Genomic_DNA"/>
</dbReference>
<feature type="transmembrane region" description="Helical" evidence="8">
    <location>
        <begin position="316"/>
        <end position="335"/>
    </location>
</feature>
<feature type="region of interest" description="Disordered" evidence="7">
    <location>
        <begin position="75"/>
        <end position="111"/>
    </location>
</feature>
<organism evidence="9 10">
    <name type="scientific">Rasamsonia emersonii (strain ATCC 16479 / CBS 393.64 / IMI 116815)</name>
    <dbReference type="NCBI Taxonomy" id="1408163"/>
    <lineage>
        <taxon>Eukaryota</taxon>
        <taxon>Fungi</taxon>
        <taxon>Dikarya</taxon>
        <taxon>Ascomycota</taxon>
        <taxon>Pezizomycotina</taxon>
        <taxon>Eurotiomycetes</taxon>
        <taxon>Eurotiomycetidae</taxon>
        <taxon>Eurotiales</taxon>
        <taxon>Trichocomaceae</taxon>
        <taxon>Rasamsonia</taxon>
    </lineage>
</organism>
<sequence length="677" mass="74326">MSLNRVSYLESWEQHPPPFIRQRSTASAASDDEESRNIRESTEAAFLSSSFPSSSHHRTVRHKLSFNPYAGRGWAHSSAAEPDEERRSLLRSDHGDANGSDHPAPEREGEEALTEFVFKDPNWNLAETRGAYEVSKGKRIAQVFVAVIYCLFAAGPVFGFAAIKPVFIREGVYRDECSKEELGHGGLCYGQETRLNLMFTIAAVATNICALPVGTMLDTYGPRVSGILGSIFIAIGALLLAFAAHLPFDGYIPGYLFLALGGPFVFISSFHLSNTFPTHSGLILSLLTGAFDASSALFLIFRLINEETNGSFTIQKFFLVYLTVPAFILLVEIFLMPGASYKTAGELMIQAEQNIADEANDCVDESIPDRDEGERQRQDRRMRRQNVISSIQDLLDGNSSRKIDDLIFDLNDPEFASRRRGKSVQNQEGSPIKPNEKHTAGGVWGVMHGVSAFDQIRSPWFILITLFTVIQMLRINYFVATIRSQYDYLLSPELARRLNEVFDIALPVGGLIAIPFIGTVLDNATTPMVLFILVTVSAIIGVLGCIPGSMSAGYANIALFVLYRPFYYTAVSDYAAKVFGFQTFGKVYGLIICLAGISNFAQTGLDALTFKVFGRNPIPVNAILTVAVILVGTVLVSFVSWQAASLARARSESAEQERLVGGNHTGERNDQSYGGAD</sequence>
<dbReference type="GO" id="GO:0022857">
    <property type="term" value="F:transmembrane transporter activity"/>
    <property type="evidence" value="ECO:0007669"/>
    <property type="project" value="InterPro"/>
</dbReference>
<evidence type="ECO:0000256" key="6">
    <source>
        <dbReference type="ARBA" id="ARBA00023136"/>
    </source>
</evidence>
<evidence type="ECO:0000313" key="10">
    <source>
        <dbReference type="Proteomes" id="UP000053958"/>
    </source>
</evidence>
<dbReference type="InterPro" id="IPR011701">
    <property type="entry name" value="MFS"/>
</dbReference>
<evidence type="ECO:0000256" key="2">
    <source>
        <dbReference type="ARBA" id="ARBA00006595"/>
    </source>
</evidence>
<keyword evidence="6 8" id="KW-0472">Membrane</keyword>
<dbReference type="AlphaFoldDB" id="A0A0F4YVZ0"/>
<name>A0A0F4YVZ0_RASE3</name>
<feature type="transmembrane region" description="Helical" evidence="8">
    <location>
        <begin position="282"/>
        <end position="304"/>
    </location>
</feature>
<gene>
    <name evidence="9" type="ORF">T310_3690</name>
</gene>
<dbReference type="STRING" id="1408163.A0A0F4YVZ0"/>
<evidence type="ECO:0000313" key="9">
    <source>
        <dbReference type="EMBL" id="KKA22255.1"/>
    </source>
</evidence>
<feature type="transmembrane region" description="Helical" evidence="8">
    <location>
        <begin position="552"/>
        <end position="571"/>
    </location>
</feature>
<dbReference type="GeneID" id="25316039"/>
<dbReference type="RefSeq" id="XP_013328867.1">
    <property type="nucleotide sequence ID" value="XM_013473413.1"/>
</dbReference>
<keyword evidence="3" id="KW-0813">Transport</keyword>
<feature type="transmembrane region" description="Helical" evidence="8">
    <location>
        <begin position="224"/>
        <end position="246"/>
    </location>
</feature>
<feature type="region of interest" description="Disordered" evidence="7">
    <location>
        <begin position="652"/>
        <end position="677"/>
    </location>
</feature>
<proteinExistence type="inferred from homology"/>
<dbReference type="Pfam" id="PF07690">
    <property type="entry name" value="MFS_1"/>
    <property type="match status" value="1"/>
</dbReference>
<feature type="region of interest" description="Disordered" evidence="7">
    <location>
        <begin position="418"/>
        <end position="437"/>
    </location>
</feature>
<feature type="transmembrane region" description="Helical" evidence="8">
    <location>
        <begin position="502"/>
        <end position="521"/>
    </location>
</feature>